<dbReference type="Proteomes" id="UP000193648">
    <property type="component" value="Unassembled WGS sequence"/>
</dbReference>
<dbReference type="GeneID" id="33570925"/>
<feature type="compositionally biased region" description="Basic residues" evidence="1">
    <location>
        <begin position="55"/>
        <end position="65"/>
    </location>
</feature>
<proteinExistence type="predicted"/>
<evidence type="ECO:0000313" key="2">
    <source>
        <dbReference type="EMBL" id="ORZ07527.1"/>
    </source>
</evidence>
<evidence type="ECO:0008006" key="4">
    <source>
        <dbReference type="Google" id="ProtNLM"/>
    </source>
</evidence>
<dbReference type="InParanoid" id="A0A1Y2GD59"/>
<dbReference type="AlphaFoldDB" id="A0A1Y2GD59"/>
<dbReference type="OrthoDB" id="5340163at2759"/>
<feature type="compositionally biased region" description="Basic and acidic residues" evidence="1">
    <location>
        <begin position="74"/>
        <end position="88"/>
    </location>
</feature>
<comment type="caution">
    <text evidence="2">The sequence shown here is derived from an EMBL/GenBank/DDBJ whole genome shotgun (WGS) entry which is preliminary data.</text>
</comment>
<reference evidence="2 3" key="1">
    <citation type="submission" date="2016-07" db="EMBL/GenBank/DDBJ databases">
        <title>Pervasive Adenine N6-methylation of Active Genes in Fungi.</title>
        <authorList>
            <consortium name="DOE Joint Genome Institute"/>
            <person name="Mondo S.J."/>
            <person name="Dannebaum R.O."/>
            <person name="Kuo R.C."/>
            <person name="Labutti K."/>
            <person name="Haridas S."/>
            <person name="Kuo A."/>
            <person name="Salamov A."/>
            <person name="Ahrendt S.R."/>
            <person name="Lipzen A."/>
            <person name="Sullivan W."/>
            <person name="Andreopoulos W.B."/>
            <person name="Clum A."/>
            <person name="Lindquist E."/>
            <person name="Daum C."/>
            <person name="Ramamoorthy G.K."/>
            <person name="Gryganskyi A."/>
            <person name="Culley D."/>
            <person name="Magnuson J.K."/>
            <person name="James T.Y."/>
            <person name="O'Malley M.A."/>
            <person name="Stajich J.E."/>
            <person name="Spatafora J.W."/>
            <person name="Visel A."/>
            <person name="Grigoriev I.V."/>
        </authorList>
    </citation>
    <scope>NUCLEOTIDE SEQUENCE [LARGE SCALE GENOMIC DNA]</scope>
    <source>
        <strain evidence="2 3">NRRL 3116</strain>
    </source>
</reference>
<organism evidence="2 3">
    <name type="scientific">Lobosporangium transversale</name>
    <dbReference type="NCBI Taxonomy" id="64571"/>
    <lineage>
        <taxon>Eukaryota</taxon>
        <taxon>Fungi</taxon>
        <taxon>Fungi incertae sedis</taxon>
        <taxon>Mucoromycota</taxon>
        <taxon>Mortierellomycotina</taxon>
        <taxon>Mortierellomycetes</taxon>
        <taxon>Mortierellales</taxon>
        <taxon>Mortierellaceae</taxon>
        <taxon>Lobosporangium</taxon>
    </lineage>
</organism>
<name>A0A1Y2GD59_9FUNG</name>
<gene>
    <name evidence="2" type="ORF">BCR41DRAFT_399671</name>
</gene>
<protein>
    <recommendedName>
        <fullName evidence="4">DUF4238 domain-containing protein</fullName>
    </recommendedName>
</protein>
<evidence type="ECO:0000313" key="3">
    <source>
        <dbReference type="Proteomes" id="UP000193648"/>
    </source>
</evidence>
<dbReference type="EMBL" id="MCFF01000041">
    <property type="protein sequence ID" value="ORZ07527.1"/>
    <property type="molecule type" value="Genomic_DNA"/>
</dbReference>
<dbReference type="RefSeq" id="XP_021878034.1">
    <property type="nucleotide sequence ID" value="XM_022029082.1"/>
</dbReference>
<feature type="region of interest" description="Disordered" evidence="1">
    <location>
        <begin position="40"/>
        <end position="88"/>
    </location>
</feature>
<dbReference type="InterPro" id="IPR025332">
    <property type="entry name" value="DUF4238"/>
</dbReference>
<sequence>MSQNQFHHYIPRFILKNFSDNFQLRPSYIFSPNASGSFVQEPFPTNGPVGGTNKRGNKKTRRKKSIGSNIRNGGKGDREDGQEIEKQASDKDFPINVYRTLEETITLNDISRIYGIQNMYKDIAEEDSMKFEKLLGKLESTSAQFVHKIRSGEELTLTRTQLTEFKKFLAIMTYRVEHRRDQYYECKFDARTLLSLRKHMLHNNIDRVQDVWFENLKWIIKTSHEEFIEEYHKTHDQGNPYGISSSYKGPIHVLELLDYFHTIYSYVCVWQAEEGSEFILSNNCFGTFEGDNGLIFQHFYVVSPKYAVVLTNRMYMWGNTMKDMTIRESWFGDELRLFPETVYFKKSVKSPEDYDPKDVFKYQRLVASKENVHFCNSILLDTKPKYITYKSNLCMYKTLRYYDKAKKHLSHSFPNGHSYLTLKREVFAKLKAEMNRTHRS</sequence>
<accession>A0A1Y2GD59</accession>
<evidence type="ECO:0000256" key="1">
    <source>
        <dbReference type="SAM" id="MobiDB-lite"/>
    </source>
</evidence>
<dbReference type="Pfam" id="PF14022">
    <property type="entry name" value="DUF4238"/>
    <property type="match status" value="1"/>
</dbReference>
<keyword evidence="3" id="KW-1185">Reference proteome</keyword>